<feature type="transmembrane region" description="Helical" evidence="8">
    <location>
        <begin position="317"/>
        <end position="342"/>
    </location>
</feature>
<evidence type="ECO:0000313" key="12">
    <source>
        <dbReference type="Proteomes" id="UP000609651"/>
    </source>
</evidence>
<keyword evidence="5 8" id="KW-0472">Membrane</keyword>
<keyword evidence="4 8" id="KW-1133">Transmembrane helix</keyword>
<evidence type="ECO:0000256" key="2">
    <source>
        <dbReference type="ARBA" id="ARBA00022475"/>
    </source>
</evidence>
<evidence type="ECO:0000256" key="1">
    <source>
        <dbReference type="ARBA" id="ARBA00004651"/>
    </source>
</evidence>
<dbReference type="Proteomes" id="UP000609651">
    <property type="component" value="Unassembled WGS sequence"/>
</dbReference>
<comment type="similarity">
    <text evidence="6">Belongs to the ABC-4 integral membrane protein family.</text>
</comment>
<feature type="transmembrane region" description="Helical" evidence="8">
    <location>
        <begin position="408"/>
        <end position="432"/>
    </location>
</feature>
<evidence type="ECO:0000313" key="11">
    <source>
        <dbReference type="EMBL" id="NNJ24012.1"/>
    </source>
</evidence>
<dbReference type="Pfam" id="PF02687">
    <property type="entry name" value="FtsX"/>
    <property type="match status" value="1"/>
</dbReference>
<accession>A0ABX1V6V4</accession>
<feature type="domain" description="ABC3 transporter permease C-terminal" evidence="9">
    <location>
        <begin position="323"/>
        <end position="436"/>
    </location>
</feature>
<evidence type="ECO:0000256" key="6">
    <source>
        <dbReference type="ARBA" id="ARBA00038076"/>
    </source>
</evidence>
<comment type="subcellular location">
    <subcellularLocation>
        <location evidence="1">Cell membrane</location>
        <topology evidence="1">Multi-pass membrane protein</topology>
    </subcellularLocation>
</comment>
<organism evidence="11 12">
    <name type="scientific">Alienimonas chondri</name>
    <dbReference type="NCBI Taxonomy" id="2681879"/>
    <lineage>
        <taxon>Bacteria</taxon>
        <taxon>Pseudomonadati</taxon>
        <taxon>Planctomycetota</taxon>
        <taxon>Planctomycetia</taxon>
        <taxon>Planctomycetales</taxon>
        <taxon>Planctomycetaceae</taxon>
        <taxon>Alienimonas</taxon>
    </lineage>
</organism>
<comment type="caution">
    <text evidence="11">The sequence shown here is derived from an EMBL/GenBank/DDBJ whole genome shotgun (WGS) entry which is preliminary data.</text>
</comment>
<proteinExistence type="inferred from homology"/>
<evidence type="ECO:0000256" key="8">
    <source>
        <dbReference type="SAM" id="Phobius"/>
    </source>
</evidence>
<evidence type="ECO:0000259" key="9">
    <source>
        <dbReference type="Pfam" id="PF02687"/>
    </source>
</evidence>
<dbReference type="RefSeq" id="WP_171182486.1">
    <property type="nucleotide sequence ID" value="NZ_WTPX01000001.1"/>
</dbReference>
<dbReference type="InterPro" id="IPR050250">
    <property type="entry name" value="Macrolide_Exporter_MacB"/>
</dbReference>
<feature type="domain" description="MacB-like periplasmic core" evidence="10">
    <location>
        <begin position="16"/>
        <end position="226"/>
    </location>
</feature>
<dbReference type="InterPro" id="IPR025857">
    <property type="entry name" value="MacB_PCD"/>
</dbReference>
<name>A0ABX1V6V4_9PLAN</name>
<dbReference type="PANTHER" id="PTHR30572">
    <property type="entry name" value="MEMBRANE COMPONENT OF TRANSPORTER-RELATED"/>
    <property type="match status" value="1"/>
</dbReference>
<evidence type="ECO:0000259" key="10">
    <source>
        <dbReference type="Pfam" id="PF12704"/>
    </source>
</evidence>
<gene>
    <name evidence="11" type="ORF">LzC2_00590</name>
</gene>
<dbReference type="Pfam" id="PF12704">
    <property type="entry name" value="MacB_PCD"/>
    <property type="match status" value="1"/>
</dbReference>
<sequence>MFGFAFRNLLSRPARSALALAGLTVAIAGMVGLFAVKGGLESAAEDAFGKVTGLTAIQPGAPVPLLSRLPADWEAKIDAVEGVETTVTDVWNRANVIEGKTVVSPPRFLLGTSILERARLRNGVYREALKQGRFLDETDLGTTNVYAAVSILEEHEKQVGDSLTIDGVECKVVGAYEVGSLFLDAAILMDLPTMRQITRFDPNTVSNYYIEGDPSVSQEVLKERILEVLRDETTTDWKPTNMALLGQSEPPFAALFNALDAAARGGEPPAPAPDTRAKPAPAAAPLGDDGKPRDPVELRTMEEWLDQFATFTADLDLFLQILGATGVLIAVFGVVNTMLMSVSERIIEFGILKANGWSKGDVLRLICSESLILGIVGGLLGAAIGWAATGVLNALFPDRLNLYAGPGLLGFAVAFSTCVGTLGGLYPALWAMRMQPMDAIRRG</sequence>
<keyword evidence="12" id="KW-1185">Reference proteome</keyword>
<keyword evidence="3 8" id="KW-0812">Transmembrane</keyword>
<evidence type="ECO:0000256" key="3">
    <source>
        <dbReference type="ARBA" id="ARBA00022692"/>
    </source>
</evidence>
<dbReference type="EMBL" id="WTPX01000001">
    <property type="protein sequence ID" value="NNJ24012.1"/>
    <property type="molecule type" value="Genomic_DNA"/>
</dbReference>
<feature type="region of interest" description="Disordered" evidence="7">
    <location>
        <begin position="264"/>
        <end position="293"/>
    </location>
</feature>
<keyword evidence="2" id="KW-1003">Cell membrane</keyword>
<feature type="transmembrane region" description="Helical" evidence="8">
    <location>
        <begin position="362"/>
        <end position="388"/>
    </location>
</feature>
<evidence type="ECO:0000256" key="4">
    <source>
        <dbReference type="ARBA" id="ARBA00022989"/>
    </source>
</evidence>
<dbReference type="InterPro" id="IPR003838">
    <property type="entry name" value="ABC3_permease_C"/>
</dbReference>
<reference evidence="11 12" key="1">
    <citation type="journal article" date="2020" name="Syst. Appl. Microbiol.">
        <title>Alienimonas chondri sp. nov., a novel planctomycete isolated from the biofilm of the red alga Chondrus crispus.</title>
        <authorList>
            <person name="Vitorino I."/>
            <person name="Albuquerque L."/>
            <person name="Wiegand S."/>
            <person name="Kallscheuer N."/>
            <person name="da Costa M.S."/>
            <person name="Lobo-da-Cunha A."/>
            <person name="Jogler C."/>
            <person name="Lage O.M."/>
        </authorList>
    </citation>
    <scope>NUCLEOTIDE SEQUENCE [LARGE SCALE GENOMIC DNA]</scope>
    <source>
        <strain evidence="11 12">LzC2</strain>
    </source>
</reference>
<evidence type="ECO:0000256" key="5">
    <source>
        <dbReference type="ARBA" id="ARBA00023136"/>
    </source>
</evidence>
<evidence type="ECO:0000256" key="7">
    <source>
        <dbReference type="SAM" id="MobiDB-lite"/>
    </source>
</evidence>
<dbReference type="PANTHER" id="PTHR30572:SF4">
    <property type="entry name" value="ABC TRANSPORTER PERMEASE YTRF"/>
    <property type="match status" value="1"/>
</dbReference>
<protein>
    <recommendedName>
        <fullName evidence="13">ABC transporter permease</fullName>
    </recommendedName>
</protein>
<evidence type="ECO:0008006" key="13">
    <source>
        <dbReference type="Google" id="ProtNLM"/>
    </source>
</evidence>